<dbReference type="Pfam" id="PF03133">
    <property type="entry name" value="TTL"/>
    <property type="match status" value="2"/>
</dbReference>
<evidence type="ECO:0000256" key="3">
    <source>
        <dbReference type="ARBA" id="ARBA00022840"/>
    </source>
</evidence>
<feature type="compositionally biased region" description="Low complexity" evidence="6">
    <location>
        <begin position="44"/>
        <end position="61"/>
    </location>
</feature>
<dbReference type="Proteomes" id="UP001054857">
    <property type="component" value="Unassembled WGS sequence"/>
</dbReference>
<accession>A0AAD3DSV3</accession>
<keyword evidence="1" id="KW-0436">Ligase</keyword>
<dbReference type="PROSITE" id="PS51221">
    <property type="entry name" value="TTL"/>
    <property type="match status" value="1"/>
</dbReference>
<dbReference type="GO" id="GO:0070740">
    <property type="term" value="F:tubulin-glutamic acid ligase activity"/>
    <property type="evidence" value="ECO:0007669"/>
    <property type="project" value="TreeGrafter"/>
</dbReference>
<dbReference type="InterPro" id="IPR004344">
    <property type="entry name" value="TTL/TTLL_fam"/>
</dbReference>
<feature type="compositionally biased region" description="Pro residues" evidence="6">
    <location>
        <begin position="148"/>
        <end position="163"/>
    </location>
</feature>
<organism evidence="7 8">
    <name type="scientific">Astrephomene gubernaculifera</name>
    <dbReference type="NCBI Taxonomy" id="47775"/>
    <lineage>
        <taxon>Eukaryota</taxon>
        <taxon>Viridiplantae</taxon>
        <taxon>Chlorophyta</taxon>
        <taxon>core chlorophytes</taxon>
        <taxon>Chlorophyceae</taxon>
        <taxon>CS clade</taxon>
        <taxon>Chlamydomonadales</taxon>
        <taxon>Astrephomenaceae</taxon>
        <taxon>Astrephomene</taxon>
    </lineage>
</organism>
<feature type="region of interest" description="Disordered" evidence="6">
    <location>
        <begin position="141"/>
        <end position="190"/>
    </location>
</feature>
<feature type="compositionally biased region" description="Pro residues" evidence="6">
    <location>
        <begin position="65"/>
        <end position="77"/>
    </location>
</feature>
<dbReference type="SUPFAM" id="SSF56059">
    <property type="entry name" value="Glutathione synthetase ATP-binding domain-like"/>
    <property type="match status" value="1"/>
</dbReference>
<dbReference type="GO" id="GO:0005524">
    <property type="term" value="F:ATP binding"/>
    <property type="evidence" value="ECO:0007669"/>
    <property type="project" value="UniProtKB-KW"/>
</dbReference>
<comment type="catalytic activity">
    <reaction evidence="5">
        <text>L-glutamyl-[protein] + L-glutamate + ATP = gamma-L-glutamyl-L-glutamyl-[protein] + ADP + phosphate + H(+)</text>
        <dbReference type="Rhea" id="RHEA:60144"/>
        <dbReference type="Rhea" id="RHEA-COMP:10208"/>
        <dbReference type="Rhea" id="RHEA-COMP:15517"/>
        <dbReference type="ChEBI" id="CHEBI:15378"/>
        <dbReference type="ChEBI" id="CHEBI:29973"/>
        <dbReference type="ChEBI" id="CHEBI:29985"/>
        <dbReference type="ChEBI" id="CHEBI:30616"/>
        <dbReference type="ChEBI" id="CHEBI:43474"/>
        <dbReference type="ChEBI" id="CHEBI:143622"/>
        <dbReference type="ChEBI" id="CHEBI:456216"/>
    </reaction>
    <physiologicalReaction direction="left-to-right" evidence="5">
        <dbReference type="Rhea" id="RHEA:60145"/>
    </physiologicalReaction>
</comment>
<feature type="region of interest" description="Disordered" evidence="6">
    <location>
        <begin position="44"/>
        <end position="83"/>
    </location>
</feature>
<keyword evidence="8" id="KW-1185">Reference proteome</keyword>
<feature type="compositionally biased region" description="Pro residues" evidence="6">
    <location>
        <begin position="172"/>
        <end position="183"/>
    </location>
</feature>
<proteinExistence type="predicted"/>
<reference evidence="7 8" key="1">
    <citation type="journal article" date="2021" name="Sci. Rep.">
        <title>Genome sequencing of the multicellular alga Astrephomene provides insights into convergent evolution of germ-soma differentiation.</title>
        <authorList>
            <person name="Yamashita S."/>
            <person name="Yamamoto K."/>
            <person name="Matsuzaki R."/>
            <person name="Suzuki S."/>
            <person name="Yamaguchi H."/>
            <person name="Hirooka S."/>
            <person name="Minakuchi Y."/>
            <person name="Miyagishima S."/>
            <person name="Kawachi M."/>
            <person name="Toyoda A."/>
            <person name="Nozaki H."/>
        </authorList>
    </citation>
    <scope>NUCLEOTIDE SEQUENCE [LARGE SCALE GENOMIC DNA]</scope>
    <source>
        <strain evidence="7 8">NIES-4017</strain>
    </source>
</reference>
<dbReference type="PANTHER" id="PTHR12241">
    <property type="entry name" value="TUBULIN POLYGLUTAMYLASE"/>
    <property type="match status" value="1"/>
</dbReference>
<evidence type="ECO:0000256" key="4">
    <source>
        <dbReference type="ARBA" id="ARBA00041448"/>
    </source>
</evidence>
<keyword evidence="2" id="KW-0547">Nucleotide-binding</keyword>
<gene>
    <name evidence="7" type="ORF">Agub_g6377</name>
</gene>
<feature type="non-terminal residue" evidence="7">
    <location>
        <position position="322"/>
    </location>
</feature>
<name>A0AAD3DSV3_9CHLO</name>
<dbReference type="GO" id="GO:0036064">
    <property type="term" value="C:ciliary basal body"/>
    <property type="evidence" value="ECO:0007669"/>
    <property type="project" value="TreeGrafter"/>
</dbReference>
<keyword evidence="3" id="KW-0067">ATP-binding</keyword>
<sequence>RWEAVEEEEEEELWILKTGQDAGKGLTLLPARQALQYALQHFAGSPGTPLGSPNSSTSTSSEAPQQPPHPHQQPQQPPQRGRSFPLQVAQRYLSRPLLLGGRKFHLRLWVLVTSHRPLRAYLHRRGLVLFSSEPYDPSAATAAAAAPSSPPPPSASTSQPPPTSLVRQANHPPEPATPPPHPPTVAGSAPCQLPASHITNYARNTNSQVWSLEQLRNHMGTQRFEALWTALCKSCARALQAASASLEEANAWLRPAVQEYGFQMMGVDFLLDRTDHPWLLEFNSSPSIMVQHEEESVRQLIYEQKYGMLRDMWELVRRRVYR</sequence>
<feature type="non-terminal residue" evidence="7">
    <location>
        <position position="1"/>
    </location>
</feature>
<dbReference type="PANTHER" id="PTHR12241:SF145">
    <property type="entry name" value="TUBULIN POLYGLUTAMYLASE TTLL5"/>
    <property type="match status" value="1"/>
</dbReference>
<dbReference type="GO" id="GO:0015631">
    <property type="term" value="F:tubulin binding"/>
    <property type="evidence" value="ECO:0007669"/>
    <property type="project" value="TreeGrafter"/>
</dbReference>
<evidence type="ECO:0000313" key="8">
    <source>
        <dbReference type="Proteomes" id="UP001054857"/>
    </source>
</evidence>
<dbReference type="EMBL" id="BMAR01000009">
    <property type="protein sequence ID" value="GFR45271.1"/>
    <property type="molecule type" value="Genomic_DNA"/>
</dbReference>
<evidence type="ECO:0000313" key="7">
    <source>
        <dbReference type="EMBL" id="GFR45271.1"/>
    </source>
</evidence>
<evidence type="ECO:0000256" key="5">
    <source>
        <dbReference type="ARBA" id="ARBA00049274"/>
    </source>
</evidence>
<dbReference type="GO" id="GO:0000226">
    <property type="term" value="P:microtubule cytoskeleton organization"/>
    <property type="evidence" value="ECO:0007669"/>
    <property type="project" value="TreeGrafter"/>
</dbReference>
<evidence type="ECO:0000256" key="6">
    <source>
        <dbReference type="SAM" id="MobiDB-lite"/>
    </source>
</evidence>
<protein>
    <recommendedName>
        <fullName evidence="4">Tubulin--tyrosine ligase-like protein 5</fullName>
    </recommendedName>
</protein>
<evidence type="ECO:0000256" key="2">
    <source>
        <dbReference type="ARBA" id="ARBA00022741"/>
    </source>
</evidence>
<comment type="caution">
    <text evidence="7">The sequence shown here is derived from an EMBL/GenBank/DDBJ whole genome shotgun (WGS) entry which is preliminary data.</text>
</comment>
<evidence type="ECO:0000256" key="1">
    <source>
        <dbReference type="ARBA" id="ARBA00022598"/>
    </source>
</evidence>
<dbReference type="Gene3D" id="3.30.470.20">
    <property type="entry name" value="ATP-grasp fold, B domain"/>
    <property type="match status" value="1"/>
</dbReference>
<dbReference type="AlphaFoldDB" id="A0AAD3DSV3"/>